<protein>
    <recommendedName>
        <fullName evidence="7">3-oxo-5-alpha-steroid 4-dehydrogenase C-terminal domain-containing protein</fullName>
    </recommendedName>
</protein>
<keyword evidence="4 6" id="KW-1133">Transmembrane helix</keyword>
<dbReference type="OMA" id="RQVSWTT"/>
<feature type="transmembrane region" description="Helical" evidence="6">
    <location>
        <begin position="32"/>
        <end position="51"/>
    </location>
</feature>
<evidence type="ECO:0000256" key="1">
    <source>
        <dbReference type="ARBA" id="ARBA00004141"/>
    </source>
</evidence>
<evidence type="ECO:0000256" key="3">
    <source>
        <dbReference type="ARBA" id="ARBA00022692"/>
    </source>
</evidence>
<name>A0A3P8YRG4_ESOLU</name>
<dbReference type="GeneTree" id="ENSGT00950000182886"/>
<feature type="transmembrane region" description="Helical" evidence="6">
    <location>
        <begin position="77"/>
        <end position="99"/>
    </location>
</feature>
<feature type="domain" description="3-oxo-5-alpha-steroid 4-dehydrogenase C-terminal" evidence="7">
    <location>
        <begin position="147"/>
        <end position="304"/>
    </location>
</feature>
<organism evidence="8 9">
    <name type="scientific">Esox lucius</name>
    <name type="common">Northern pike</name>
    <dbReference type="NCBI Taxonomy" id="8010"/>
    <lineage>
        <taxon>Eukaryota</taxon>
        <taxon>Metazoa</taxon>
        <taxon>Chordata</taxon>
        <taxon>Craniata</taxon>
        <taxon>Vertebrata</taxon>
        <taxon>Euteleostomi</taxon>
        <taxon>Actinopterygii</taxon>
        <taxon>Neopterygii</taxon>
        <taxon>Teleostei</taxon>
        <taxon>Protacanthopterygii</taxon>
        <taxon>Esociformes</taxon>
        <taxon>Esocidae</taxon>
        <taxon>Esox</taxon>
    </lineage>
</organism>
<keyword evidence="3 6" id="KW-0812">Transmembrane</keyword>
<sequence>MKESTCIMLLPEVSIEQRKAKCLWCVDSGSPYLFSLIFVCVLCLSPDGAFLRDNCELRTIASSSLLSVHFTDLGRQVGWITVFLSQYVGPLFIYLLFYFRLAGVYDNSIRPHYHQVVHLACFCHSLHYIKHLLETLFVHTFSDGYTPLGNLLKGCAFHWGFTTWLGYYVNHPLYTPPCEYLGVGNKIQTHFPLFAYQLWLLCEFGNLCINISLARHKPTGNGVSFPGPTYNPFTWLYKLVHCPQYTYMMGAWLSLSVMTQTVPVGVFAALISVQMLLWARRKHTKYLRQVNSRSFWRTAVIPFLI</sequence>
<dbReference type="InterPro" id="IPR039357">
    <property type="entry name" value="SRD5A/TECR"/>
</dbReference>
<feature type="transmembrane region" description="Helical" evidence="6">
    <location>
        <begin position="257"/>
        <end position="279"/>
    </location>
</feature>
<dbReference type="Proteomes" id="UP000265140">
    <property type="component" value="Chromosome 24"/>
</dbReference>
<dbReference type="GO" id="GO:0042761">
    <property type="term" value="P:very long-chain fatty acid biosynthetic process"/>
    <property type="evidence" value="ECO:0007669"/>
    <property type="project" value="TreeGrafter"/>
</dbReference>
<dbReference type="GO" id="GO:0016020">
    <property type="term" value="C:membrane"/>
    <property type="evidence" value="ECO:0007669"/>
    <property type="project" value="UniProtKB-SubCell"/>
</dbReference>
<dbReference type="Ensembl" id="ENSELUT00000040881.3">
    <property type="protein sequence ID" value="ENSELUP00000019140.3"/>
    <property type="gene ID" value="ENSELUG00000018661.3"/>
</dbReference>
<comment type="subcellular location">
    <subcellularLocation>
        <location evidence="1">Membrane</location>
        <topology evidence="1">Multi-pass membrane protein</topology>
    </subcellularLocation>
</comment>
<dbReference type="Pfam" id="PF02544">
    <property type="entry name" value="Steroid_dh"/>
    <property type="match status" value="1"/>
</dbReference>
<reference evidence="9" key="1">
    <citation type="journal article" date="2014" name="PLoS ONE">
        <title>The genome and linkage map of the northern pike (Esox lucius): conserved synteny revealed between the salmonid sister group and the Neoteleostei.</title>
        <authorList>
            <person name="Rondeau E.B."/>
            <person name="Minkley D.R."/>
            <person name="Leong J.S."/>
            <person name="Messmer A.M."/>
            <person name="Jantzen J.R."/>
            <person name="von Schalburg K.R."/>
            <person name="Lemon C."/>
            <person name="Bird N.H."/>
            <person name="Koop B.F."/>
        </authorList>
    </citation>
    <scope>NUCLEOTIDE SEQUENCE</scope>
</reference>
<keyword evidence="9" id="KW-1185">Reference proteome</keyword>
<dbReference type="PANTHER" id="PTHR10556">
    <property type="entry name" value="3-OXO-5-ALPHA-STEROID 4-DEHYDROGENASE"/>
    <property type="match status" value="1"/>
</dbReference>
<comment type="similarity">
    <text evidence="2">Belongs to the steroid 5-alpha reductase family.</text>
</comment>
<evidence type="ECO:0000313" key="8">
    <source>
        <dbReference type="Ensembl" id="ENSELUP00000019140.3"/>
    </source>
</evidence>
<proteinExistence type="inferred from homology"/>
<dbReference type="GO" id="GO:0016627">
    <property type="term" value="F:oxidoreductase activity, acting on the CH-CH group of donors"/>
    <property type="evidence" value="ECO:0007669"/>
    <property type="project" value="InterPro"/>
</dbReference>
<keyword evidence="5 6" id="KW-0472">Membrane</keyword>
<dbReference type="PROSITE" id="PS50244">
    <property type="entry name" value="S5A_REDUCTASE"/>
    <property type="match status" value="1"/>
</dbReference>
<reference evidence="8" key="2">
    <citation type="submission" date="2020-02" db="EMBL/GenBank/DDBJ databases">
        <title>Esox lucius (northern pike) genome, fEsoLuc1, primary haplotype.</title>
        <authorList>
            <person name="Myers G."/>
            <person name="Karagic N."/>
            <person name="Meyer A."/>
            <person name="Pippel M."/>
            <person name="Reichard M."/>
            <person name="Winkler S."/>
            <person name="Tracey A."/>
            <person name="Sims Y."/>
            <person name="Howe K."/>
            <person name="Rhie A."/>
            <person name="Formenti G."/>
            <person name="Durbin R."/>
            <person name="Fedrigo O."/>
            <person name="Jarvis E.D."/>
        </authorList>
    </citation>
    <scope>NUCLEOTIDE SEQUENCE [LARGE SCALE GENOMIC DNA]</scope>
</reference>
<evidence type="ECO:0000256" key="2">
    <source>
        <dbReference type="ARBA" id="ARBA00007742"/>
    </source>
</evidence>
<dbReference type="InterPro" id="IPR001104">
    <property type="entry name" value="3-oxo-5_a-steroid_4-DH_C"/>
</dbReference>
<dbReference type="Bgee" id="ENSELUG00000018661">
    <property type="expression patterns" value="Expressed in heart and 5 other cell types or tissues"/>
</dbReference>
<dbReference type="PANTHER" id="PTHR10556:SF27">
    <property type="entry name" value="TRANS-2,3-ENOYL-COA REDUCTASE-LIKE"/>
    <property type="match status" value="1"/>
</dbReference>
<evidence type="ECO:0000256" key="4">
    <source>
        <dbReference type="ARBA" id="ARBA00022989"/>
    </source>
</evidence>
<evidence type="ECO:0000256" key="6">
    <source>
        <dbReference type="SAM" id="Phobius"/>
    </source>
</evidence>
<reference evidence="8" key="3">
    <citation type="submission" date="2025-08" db="UniProtKB">
        <authorList>
            <consortium name="Ensembl"/>
        </authorList>
    </citation>
    <scope>IDENTIFICATION</scope>
</reference>
<dbReference type="AlphaFoldDB" id="A0A3P8YRG4"/>
<evidence type="ECO:0000313" key="9">
    <source>
        <dbReference type="Proteomes" id="UP000265140"/>
    </source>
</evidence>
<evidence type="ECO:0000256" key="5">
    <source>
        <dbReference type="ARBA" id="ARBA00023136"/>
    </source>
</evidence>
<reference evidence="8" key="4">
    <citation type="submission" date="2025-09" db="UniProtKB">
        <authorList>
            <consortium name="Ensembl"/>
        </authorList>
    </citation>
    <scope>IDENTIFICATION</scope>
</reference>
<evidence type="ECO:0000259" key="7">
    <source>
        <dbReference type="Pfam" id="PF02544"/>
    </source>
</evidence>
<accession>A0A3P8YRG4</accession>